<protein>
    <submittedName>
        <fullName evidence="2">Uncharacterized protein</fullName>
    </submittedName>
</protein>
<proteinExistence type="predicted"/>
<dbReference type="AlphaFoldDB" id="A0A6A1US54"/>
<sequence>MGAGTSTEGGNIENESDGSMYYSGDNDAGDAEEVEATLGGGQSSLEDSTPSADGPPQWPEAEDGASGSPSPLQSETAIPTVNTSVAASVTKVVIEWPFCVMVCYVKAGCVANSVNLGQLMKRQVVCQYCGFRTAFEKVMLPH</sequence>
<dbReference type="EMBL" id="RXIC02000026">
    <property type="protein sequence ID" value="KAB1203142.1"/>
    <property type="molecule type" value="Genomic_DNA"/>
</dbReference>
<feature type="region of interest" description="Disordered" evidence="1">
    <location>
        <begin position="1"/>
        <end position="76"/>
    </location>
</feature>
<reference evidence="2 3" key="1">
    <citation type="journal article" date="2019" name="Plant Biotechnol. J.">
        <title>The red bayberry genome and genetic basis of sex determination.</title>
        <authorList>
            <person name="Jia H.M."/>
            <person name="Jia H.J."/>
            <person name="Cai Q.L."/>
            <person name="Wang Y."/>
            <person name="Zhao H.B."/>
            <person name="Yang W.F."/>
            <person name="Wang G.Y."/>
            <person name="Li Y.H."/>
            <person name="Zhan D.L."/>
            <person name="Shen Y.T."/>
            <person name="Niu Q.F."/>
            <person name="Chang L."/>
            <person name="Qiu J."/>
            <person name="Zhao L."/>
            <person name="Xie H.B."/>
            <person name="Fu W.Y."/>
            <person name="Jin J."/>
            <person name="Li X.W."/>
            <person name="Jiao Y."/>
            <person name="Zhou C.C."/>
            <person name="Tu T."/>
            <person name="Chai C.Y."/>
            <person name="Gao J.L."/>
            <person name="Fan L.J."/>
            <person name="van de Weg E."/>
            <person name="Wang J.Y."/>
            <person name="Gao Z.S."/>
        </authorList>
    </citation>
    <scope>NUCLEOTIDE SEQUENCE [LARGE SCALE GENOMIC DNA]</scope>
    <source>
        <tissue evidence="2">Leaves</tissue>
    </source>
</reference>
<gene>
    <name evidence="2" type="ORF">CJ030_MR8G027519</name>
</gene>
<accession>A0A6A1US54</accession>
<keyword evidence="3" id="KW-1185">Reference proteome</keyword>
<evidence type="ECO:0000313" key="3">
    <source>
        <dbReference type="Proteomes" id="UP000516437"/>
    </source>
</evidence>
<dbReference type="Proteomes" id="UP000516437">
    <property type="component" value="Chromosome 8"/>
</dbReference>
<organism evidence="2 3">
    <name type="scientific">Morella rubra</name>
    <name type="common">Chinese bayberry</name>
    <dbReference type="NCBI Taxonomy" id="262757"/>
    <lineage>
        <taxon>Eukaryota</taxon>
        <taxon>Viridiplantae</taxon>
        <taxon>Streptophyta</taxon>
        <taxon>Embryophyta</taxon>
        <taxon>Tracheophyta</taxon>
        <taxon>Spermatophyta</taxon>
        <taxon>Magnoliopsida</taxon>
        <taxon>eudicotyledons</taxon>
        <taxon>Gunneridae</taxon>
        <taxon>Pentapetalae</taxon>
        <taxon>rosids</taxon>
        <taxon>fabids</taxon>
        <taxon>Fagales</taxon>
        <taxon>Myricaceae</taxon>
        <taxon>Morella</taxon>
    </lineage>
</organism>
<name>A0A6A1US54_9ROSI</name>
<evidence type="ECO:0000313" key="2">
    <source>
        <dbReference type="EMBL" id="KAB1203142.1"/>
    </source>
</evidence>
<evidence type="ECO:0000256" key="1">
    <source>
        <dbReference type="SAM" id="MobiDB-lite"/>
    </source>
</evidence>
<feature type="compositionally biased region" description="Polar residues" evidence="1">
    <location>
        <begin position="67"/>
        <end position="76"/>
    </location>
</feature>
<comment type="caution">
    <text evidence="2">The sequence shown here is derived from an EMBL/GenBank/DDBJ whole genome shotgun (WGS) entry which is preliminary data.</text>
</comment>